<gene>
    <name evidence="2 4" type="ORF">P152DRAFT_380442</name>
</gene>
<protein>
    <recommendedName>
        <fullName evidence="1">Heterokaryon incompatibility domain-containing protein</fullName>
    </recommendedName>
</protein>
<dbReference type="AlphaFoldDB" id="A0A6G1G0I4"/>
<feature type="non-terminal residue" evidence="2">
    <location>
        <position position="1"/>
    </location>
</feature>
<reference evidence="4" key="3">
    <citation type="submission" date="2025-04" db="UniProtKB">
        <authorList>
            <consortium name="RefSeq"/>
        </authorList>
    </citation>
    <scope>IDENTIFICATION</scope>
    <source>
        <strain evidence="4">CBS 781.70</strain>
    </source>
</reference>
<dbReference type="EMBL" id="ML975161">
    <property type="protein sequence ID" value="KAF1811436.1"/>
    <property type="molecule type" value="Genomic_DNA"/>
</dbReference>
<sequence>PPRVLDLGDTFSPHVSLIEPAHREVGSRQYMTLSHLSSLEPLKKWELTTKNIALLQAGIPVTSLPPLYQDAVAVCHYLGIQNLWIFAACVAQDDPVDVFETRGQMGEIVRHAHCNIEAANA</sequence>
<evidence type="ECO:0000313" key="4">
    <source>
        <dbReference type="RefSeq" id="XP_033533067.1"/>
    </source>
</evidence>
<dbReference type="PANTHER" id="PTHR33112:SF10">
    <property type="entry name" value="TOL"/>
    <property type="match status" value="1"/>
</dbReference>
<dbReference type="InterPro" id="IPR010730">
    <property type="entry name" value="HET"/>
</dbReference>
<feature type="non-terminal residue" evidence="2">
    <location>
        <position position="121"/>
    </location>
</feature>
<proteinExistence type="predicted"/>
<feature type="domain" description="Heterokaryon incompatibility" evidence="1">
    <location>
        <begin position="30"/>
        <end position="119"/>
    </location>
</feature>
<dbReference type="Pfam" id="PF06985">
    <property type="entry name" value="HET"/>
    <property type="match status" value="1"/>
</dbReference>
<evidence type="ECO:0000259" key="1">
    <source>
        <dbReference type="Pfam" id="PF06985"/>
    </source>
</evidence>
<reference evidence="2 4" key="1">
    <citation type="submission" date="2020-01" db="EMBL/GenBank/DDBJ databases">
        <authorList>
            <consortium name="DOE Joint Genome Institute"/>
            <person name="Haridas S."/>
            <person name="Albert R."/>
            <person name="Binder M."/>
            <person name="Bloem J."/>
            <person name="Labutti K."/>
            <person name="Salamov A."/>
            <person name="Andreopoulos B."/>
            <person name="Baker S.E."/>
            <person name="Barry K."/>
            <person name="Bills G."/>
            <person name="Bluhm B.H."/>
            <person name="Cannon C."/>
            <person name="Castanera R."/>
            <person name="Culley D.E."/>
            <person name="Daum C."/>
            <person name="Ezra D."/>
            <person name="Gonzalez J.B."/>
            <person name="Henrissat B."/>
            <person name="Kuo A."/>
            <person name="Liang C."/>
            <person name="Lipzen A."/>
            <person name="Lutzoni F."/>
            <person name="Magnuson J."/>
            <person name="Mondo S."/>
            <person name="Nolan M."/>
            <person name="Ohm R."/>
            <person name="Pangilinan J."/>
            <person name="Park H.-J."/>
            <person name="Ramirez L."/>
            <person name="Alfaro M."/>
            <person name="Sun H."/>
            <person name="Tritt A."/>
            <person name="Yoshinaga Y."/>
            <person name="Zwiers L.-H."/>
            <person name="Turgeon B.G."/>
            <person name="Goodwin S.B."/>
            <person name="Spatafora J.W."/>
            <person name="Crous P.W."/>
            <person name="Grigoriev I.V."/>
        </authorList>
    </citation>
    <scope>NUCLEOTIDE SEQUENCE</scope>
    <source>
        <strain evidence="2 4">CBS 781.70</strain>
    </source>
</reference>
<keyword evidence="3" id="KW-1185">Reference proteome</keyword>
<evidence type="ECO:0000313" key="3">
    <source>
        <dbReference type="Proteomes" id="UP000504638"/>
    </source>
</evidence>
<accession>A0A6G1G0I4</accession>
<dbReference type="GeneID" id="54416287"/>
<dbReference type="Proteomes" id="UP000504638">
    <property type="component" value="Unplaced"/>
</dbReference>
<evidence type="ECO:0000313" key="2">
    <source>
        <dbReference type="EMBL" id="KAF1811436.1"/>
    </source>
</evidence>
<organism evidence="2">
    <name type="scientific">Eremomyces bilateralis CBS 781.70</name>
    <dbReference type="NCBI Taxonomy" id="1392243"/>
    <lineage>
        <taxon>Eukaryota</taxon>
        <taxon>Fungi</taxon>
        <taxon>Dikarya</taxon>
        <taxon>Ascomycota</taxon>
        <taxon>Pezizomycotina</taxon>
        <taxon>Dothideomycetes</taxon>
        <taxon>Dothideomycetes incertae sedis</taxon>
        <taxon>Eremomycetales</taxon>
        <taxon>Eremomycetaceae</taxon>
        <taxon>Eremomyces</taxon>
    </lineage>
</organism>
<name>A0A6G1G0I4_9PEZI</name>
<dbReference type="PANTHER" id="PTHR33112">
    <property type="entry name" value="DOMAIN PROTEIN, PUTATIVE-RELATED"/>
    <property type="match status" value="1"/>
</dbReference>
<dbReference type="OrthoDB" id="5362512at2759"/>
<dbReference type="RefSeq" id="XP_033533067.1">
    <property type="nucleotide sequence ID" value="XM_033675717.1"/>
</dbReference>
<reference evidence="4" key="2">
    <citation type="submission" date="2020-04" db="EMBL/GenBank/DDBJ databases">
        <authorList>
            <consortium name="NCBI Genome Project"/>
        </authorList>
    </citation>
    <scope>NUCLEOTIDE SEQUENCE</scope>
    <source>
        <strain evidence="4">CBS 781.70</strain>
    </source>
</reference>